<evidence type="ECO:0000256" key="1">
    <source>
        <dbReference type="ARBA" id="ARBA00023015"/>
    </source>
</evidence>
<dbReference type="OrthoDB" id="9803764at2"/>
<evidence type="ECO:0000256" key="3">
    <source>
        <dbReference type="ARBA" id="ARBA00023159"/>
    </source>
</evidence>
<dbReference type="InterPro" id="IPR014710">
    <property type="entry name" value="RmlC-like_jellyroll"/>
</dbReference>
<dbReference type="Gene3D" id="1.10.10.60">
    <property type="entry name" value="Homeodomain-like"/>
    <property type="match status" value="2"/>
</dbReference>
<dbReference type="SMART" id="SM00342">
    <property type="entry name" value="HTH_ARAC"/>
    <property type="match status" value="1"/>
</dbReference>
<dbReference type="InterPro" id="IPR003313">
    <property type="entry name" value="AraC-bd"/>
</dbReference>
<dbReference type="GO" id="GO:0003700">
    <property type="term" value="F:DNA-binding transcription factor activity"/>
    <property type="evidence" value="ECO:0007669"/>
    <property type="project" value="InterPro"/>
</dbReference>
<organism evidence="6 7">
    <name type="scientific">Photobacterium rosenbergii</name>
    <dbReference type="NCBI Taxonomy" id="294936"/>
    <lineage>
        <taxon>Bacteria</taxon>
        <taxon>Pseudomonadati</taxon>
        <taxon>Pseudomonadota</taxon>
        <taxon>Gammaproteobacteria</taxon>
        <taxon>Vibrionales</taxon>
        <taxon>Vibrionaceae</taxon>
        <taxon>Photobacterium</taxon>
    </lineage>
</organism>
<accession>A0A2T3N9R3</accession>
<dbReference type="SUPFAM" id="SSF51215">
    <property type="entry name" value="Regulatory protein AraC"/>
    <property type="match status" value="1"/>
</dbReference>
<dbReference type="Pfam" id="PF02311">
    <property type="entry name" value="AraC_binding"/>
    <property type="match status" value="1"/>
</dbReference>
<keyword evidence="2" id="KW-0238">DNA-binding</keyword>
<keyword evidence="3" id="KW-0010">Activator</keyword>
<dbReference type="SUPFAM" id="SSF46689">
    <property type="entry name" value="Homeodomain-like"/>
    <property type="match status" value="2"/>
</dbReference>
<dbReference type="GO" id="GO:0043565">
    <property type="term" value="F:sequence-specific DNA binding"/>
    <property type="evidence" value="ECO:0007669"/>
    <property type="project" value="InterPro"/>
</dbReference>
<keyword evidence="4" id="KW-0804">Transcription</keyword>
<dbReference type="PROSITE" id="PS01124">
    <property type="entry name" value="HTH_ARAC_FAMILY_2"/>
    <property type="match status" value="1"/>
</dbReference>
<dbReference type="Pfam" id="PF12833">
    <property type="entry name" value="HTH_18"/>
    <property type="match status" value="1"/>
</dbReference>
<dbReference type="PANTHER" id="PTHR46796:SF7">
    <property type="entry name" value="ARAC FAMILY TRANSCRIPTIONAL REGULATOR"/>
    <property type="match status" value="1"/>
</dbReference>
<evidence type="ECO:0000313" key="7">
    <source>
        <dbReference type="Proteomes" id="UP000241346"/>
    </source>
</evidence>
<name>A0A2T3N9R3_9GAMM</name>
<proteinExistence type="predicted"/>
<dbReference type="AlphaFoldDB" id="A0A2T3N9R3"/>
<dbReference type="RefSeq" id="WP_107299763.1">
    <property type="nucleotide sequence ID" value="NZ_PYMB01000011.1"/>
</dbReference>
<dbReference type="InterPro" id="IPR018060">
    <property type="entry name" value="HTH_AraC"/>
</dbReference>
<dbReference type="InterPro" id="IPR050204">
    <property type="entry name" value="AraC_XylS_family_regulators"/>
</dbReference>
<dbReference type="PANTHER" id="PTHR46796">
    <property type="entry name" value="HTH-TYPE TRANSCRIPTIONAL ACTIVATOR RHAS-RELATED"/>
    <property type="match status" value="1"/>
</dbReference>
<dbReference type="InterPro" id="IPR018062">
    <property type="entry name" value="HTH_AraC-typ_CS"/>
</dbReference>
<dbReference type="PRINTS" id="PR00032">
    <property type="entry name" value="HTHARAC"/>
</dbReference>
<evidence type="ECO:0000256" key="4">
    <source>
        <dbReference type="ARBA" id="ARBA00023163"/>
    </source>
</evidence>
<dbReference type="Proteomes" id="UP000241346">
    <property type="component" value="Unassembled WGS sequence"/>
</dbReference>
<gene>
    <name evidence="6" type="ORF">C9J01_18900</name>
</gene>
<dbReference type="EMBL" id="PYMB01000011">
    <property type="protein sequence ID" value="PSW10281.1"/>
    <property type="molecule type" value="Genomic_DNA"/>
</dbReference>
<feature type="domain" description="HTH araC/xylS-type" evidence="5">
    <location>
        <begin position="181"/>
        <end position="279"/>
    </location>
</feature>
<protein>
    <submittedName>
        <fullName evidence="6">AraC family transcriptional regulator</fullName>
    </submittedName>
</protein>
<evidence type="ECO:0000256" key="2">
    <source>
        <dbReference type="ARBA" id="ARBA00023125"/>
    </source>
</evidence>
<dbReference type="InterPro" id="IPR020449">
    <property type="entry name" value="Tscrpt_reg_AraC-type_HTH"/>
</dbReference>
<evidence type="ECO:0000259" key="5">
    <source>
        <dbReference type="PROSITE" id="PS01124"/>
    </source>
</evidence>
<sequence length="283" mass="33132">MSNSVIKQSFYRESLGFSALCTHQILRGGHIETTPDYKVSRKSVSGHEFIYCLNGAGWVVFGGKRHYVHKGQLVWLPVYGSHVHFPDPKRPWEIYWFRAEGGKLTKIMEFLQVHQQPTFLLEDNKRTVEIFQQVFEHMQQHSLLSDITCDQLISELLVMLLESRSEPDKITQDPVKHRGLTSLIYEIHSHYAEDWTVEKFAAHCQVSKSQLFRLFQSTFNQSPLKWLKHYRISQARRMLVESDDSISEVAYLIGYKDPLHFSRDFRNIVGISPSEFRKREAWG</sequence>
<dbReference type="InterPro" id="IPR037923">
    <property type="entry name" value="HTH-like"/>
</dbReference>
<dbReference type="InterPro" id="IPR009057">
    <property type="entry name" value="Homeodomain-like_sf"/>
</dbReference>
<keyword evidence="1" id="KW-0805">Transcription regulation</keyword>
<evidence type="ECO:0000313" key="6">
    <source>
        <dbReference type="EMBL" id="PSW10281.1"/>
    </source>
</evidence>
<dbReference type="Gene3D" id="2.60.120.10">
    <property type="entry name" value="Jelly Rolls"/>
    <property type="match status" value="1"/>
</dbReference>
<dbReference type="PROSITE" id="PS00041">
    <property type="entry name" value="HTH_ARAC_FAMILY_1"/>
    <property type="match status" value="1"/>
</dbReference>
<reference evidence="6 7" key="1">
    <citation type="submission" date="2018-03" db="EMBL/GenBank/DDBJ databases">
        <title>Whole genome sequencing of Histamine producing bacteria.</title>
        <authorList>
            <person name="Butler K."/>
        </authorList>
    </citation>
    <scope>NUCLEOTIDE SEQUENCE [LARGE SCALE GENOMIC DNA]</scope>
    <source>
        <strain evidence="6 7">DSM 19138</strain>
    </source>
</reference>
<comment type="caution">
    <text evidence="6">The sequence shown here is derived from an EMBL/GenBank/DDBJ whole genome shotgun (WGS) entry which is preliminary data.</text>
</comment>